<name>A0A059F7Y9_9PROT</name>
<sequence length="422" mass="45006">MKALFALAWKSLLNRRASVLLTLLAVALSVALFLGVDKARTGAREGFGHTISGTDLIIGAPTGSVNLLLYSVFRMGNATAEISWPTYQELATRDDIAWTVPISLGDSHRGFRVMGTNHAYFEHYQYGRGQSLRFAKGVEMDDLFDAVIGADVARELGYDIGTPLVLSHGLGKADFGSGHENRPFRVVGILAPTGTPVDRTVIVSLEAITAIHVGWETGAKNPLSDSITEDMIRSFNLTPKTITAVYAGLKRKGTILRTRREINTNKGEPLMAIIPGEALAELWSVTAMAERALLAVSIFVIAVGVVSILTSILTSLNERRREMSILRAVGARPGHIFGLLTLEAGLIGFLGALLGILIVHVLILIAGPMVMQRYGISLGGTGPGMTDLLTLLAVTGASLLAGAIPAWAAFRRSLADGLSVKL</sequence>
<proteinExistence type="predicted"/>
<evidence type="ECO:0000256" key="2">
    <source>
        <dbReference type="ARBA" id="ARBA00022475"/>
    </source>
</evidence>
<dbReference type="OrthoDB" id="9784014at2"/>
<dbReference type="Pfam" id="PF12704">
    <property type="entry name" value="MacB_PCD"/>
    <property type="match status" value="1"/>
</dbReference>
<organism evidence="9 10">
    <name type="scientific">Hyphomonas jannaschiana VP2</name>
    <dbReference type="NCBI Taxonomy" id="1280952"/>
    <lineage>
        <taxon>Bacteria</taxon>
        <taxon>Pseudomonadati</taxon>
        <taxon>Pseudomonadota</taxon>
        <taxon>Alphaproteobacteria</taxon>
        <taxon>Hyphomonadales</taxon>
        <taxon>Hyphomonadaceae</taxon>
        <taxon>Hyphomonas</taxon>
    </lineage>
</organism>
<feature type="transmembrane region" description="Helical" evidence="6">
    <location>
        <begin position="388"/>
        <end position="410"/>
    </location>
</feature>
<evidence type="ECO:0000256" key="4">
    <source>
        <dbReference type="ARBA" id="ARBA00022989"/>
    </source>
</evidence>
<dbReference type="PANTHER" id="PTHR43738:SF2">
    <property type="entry name" value="ABC TRANSPORTER PERMEASE"/>
    <property type="match status" value="1"/>
</dbReference>
<keyword evidence="5 6" id="KW-0472">Membrane</keyword>
<dbReference type="PANTHER" id="PTHR43738">
    <property type="entry name" value="ABC TRANSPORTER, MEMBRANE PROTEIN"/>
    <property type="match status" value="1"/>
</dbReference>
<dbReference type="InterPro" id="IPR025857">
    <property type="entry name" value="MacB_PCD"/>
</dbReference>
<dbReference type="STRING" id="1280952.HJA_15135"/>
<accession>A0A059F7Y9</accession>
<keyword evidence="3 6" id="KW-0812">Transmembrane</keyword>
<dbReference type="RefSeq" id="WP_035583773.1">
    <property type="nucleotide sequence ID" value="NZ_ARYJ01000012.1"/>
</dbReference>
<gene>
    <name evidence="9" type="ORF">HJA_15135</name>
</gene>
<dbReference type="PATRIC" id="fig|1280952.3.peg.3029"/>
<feature type="domain" description="MacB-like periplasmic core" evidence="8">
    <location>
        <begin position="20"/>
        <end position="208"/>
    </location>
</feature>
<dbReference type="InterPro" id="IPR051125">
    <property type="entry name" value="ABC-4/HrtB_transporter"/>
</dbReference>
<feature type="transmembrane region" description="Helical" evidence="6">
    <location>
        <begin position="337"/>
        <end position="368"/>
    </location>
</feature>
<dbReference type="Pfam" id="PF02687">
    <property type="entry name" value="FtsX"/>
    <property type="match status" value="1"/>
</dbReference>
<evidence type="ECO:0000256" key="3">
    <source>
        <dbReference type="ARBA" id="ARBA00022692"/>
    </source>
</evidence>
<comment type="caution">
    <text evidence="9">The sequence shown here is derived from an EMBL/GenBank/DDBJ whole genome shotgun (WGS) entry which is preliminary data.</text>
</comment>
<evidence type="ECO:0000256" key="6">
    <source>
        <dbReference type="SAM" id="Phobius"/>
    </source>
</evidence>
<feature type="domain" description="ABC3 transporter permease C-terminal" evidence="7">
    <location>
        <begin position="295"/>
        <end position="413"/>
    </location>
</feature>
<evidence type="ECO:0000256" key="5">
    <source>
        <dbReference type="ARBA" id="ARBA00023136"/>
    </source>
</evidence>
<dbReference type="GO" id="GO:0005886">
    <property type="term" value="C:plasma membrane"/>
    <property type="evidence" value="ECO:0007669"/>
    <property type="project" value="UniProtKB-SubCell"/>
</dbReference>
<keyword evidence="4 6" id="KW-1133">Transmembrane helix</keyword>
<evidence type="ECO:0000313" key="10">
    <source>
        <dbReference type="Proteomes" id="UP000024816"/>
    </source>
</evidence>
<feature type="transmembrane region" description="Helical" evidence="6">
    <location>
        <begin position="292"/>
        <end position="316"/>
    </location>
</feature>
<dbReference type="EMBL" id="ARYJ01000012">
    <property type="protein sequence ID" value="KCZ86696.1"/>
    <property type="molecule type" value="Genomic_DNA"/>
</dbReference>
<comment type="subcellular location">
    <subcellularLocation>
        <location evidence="1">Cell membrane</location>
        <topology evidence="1">Multi-pass membrane protein</topology>
    </subcellularLocation>
</comment>
<evidence type="ECO:0000313" key="9">
    <source>
        <dbReference type="EMBL" id="KCZ86696.1"/>
    </source>
</evidence>
<protein>
    <submittedName>
        <fullName evidence="9">ABC transporter permease</fullName>
    </submittedName>
</protein>
<evidence type="ECO:0000259" key="7">
    <source>
        <dbReference type="Pfam" id="PF02687"/>
    </source>
</evidence>
<reference evidence="9 10" key="1">
    <citation type="journal article" date="2014" name="Antonie Van Leeuwenhoek">
        <title>Hyphomonas beringensis sp. nov. and Hyphomonas chukchiensis sp. nov., isolated from surface seawater of the Bering Sea and Chukchi Sea.</title>
        <authorList>
            <person name="Li C."/>
            <person name="Lai Q."/>
            <person name="Li G."/>
            <person name="Dong C."/>
            <person name="Wang J."/>
            <person name="Liao Y."/>
            <person name="Shao Z."/>
        </authorList>
    </citation>
    <scope>NUCLEOTIDE SEQUENCE [LARGE SCALE GENOMIC DNA]</scope>
    <source>
        <strain evidence="9 10">VP2</strain>
    </source>
</reference>
<dbReference type="InterPro" id="IPR003838">
    <property type="entry name" value="ABC3_permease_C"/>
</dbReference>
<keyword evidence="2" id="KW-1003">Cell membrane</keyword>
<dbReference type="Proteomes" id="UP000024816">
    <property type="component" value="Unassembled WGS sequence"/>
</dbReference>
<keyword evidence="10" id="KW-1185">Reference proteome</keyword>
<evidence type="ECO:0000256" key="1">
    <source>
        <dbReference type="ARBA" id="ARBA00004651"/>
    </source>
</evidence>
<dbReference type="eggNOG" id="COG0577">
    <property type="taxonomic scope" value="Bacteria"/>
</dbReference>
<evidence type="ECO:0000259" key="8">
    <source>
        <dbReference type="Pfam" id="PF12704"/>
    </source>
</evidence>
<dbReference type="AlphaFoldDB" id="A0A059F7Y9"/>